<evidence type="ECO:0000313" key="2">
    <source>
        <dbReference type="EMBL" id="SFT11087.1"/>
    </source>
</evidence>
<feature type="transmembrane region" description="Helical" evidence="1">
    <location>
        <begin position="57"/>
        <end position="81"/>
    </location>
</feature>
<dbReference type="RefSeq" id="WP_074979838.1">
    <property type="nucleotide sequence ID" value="NZ_FPAG01000009.1"/>
</dbReference>
<accession>A0A1I6VBP1</accession>
<protein>
    <submittedName>
        <fullName evidence="2">Uncharacterized protein</fullName>
    </submittedName>
</protein>
<sequence length="155" mass="17277">MQEQKPKSIKTIGLLVAIFSGFIIFSNGMGALAWSVLGIGNDLNKSEIQTDPISFLFSHYLEMCLIMLLIGIAYLIGGIFIRKYQLWANKMVSGLSALIFLIIWGLMIAITISIGQQDGMGVFSYGAILNALFWSTPIALLIWFLNKKKIKKHFV</sequence>
<name>A0A1I6VBP1_9FLAO</name>
<feature type="transmembrane region" description="Helical" evidence="1">
    <location>
        <begin position="12"/>
        <end position="37"/>
    </location>
</feature>
<feature type="transmembrane region" description="Helical" evidence="1">
    <location>
        <begin position="93"/>
        <end position="116"/>
    </location>
</feature>
<reference evidence="2 3" key="1">
    <citation type="submission" date="2016-10" db="EMBL/GenBank/DDBJ databases">
        <authorList>
            <person name="de Groot N.N."/>
        </authorList>
    </citation>
    <scope>NUCLEOTIDE SEQUENCE [LARGE SCALE GENOMIC DNA]</scope>
    <source>
        <strain evidence="2 3">CGMCC 1.6114</strain>
    </source>
</reference>
<keyword evidence="1" id="KW-1133">Transmembrane helix</keyword>
<keyword evidence="1" id="KW-0812">Transmembrane</keyword>
<evidence type="ECO:0000256" key="1">
    <source>
        <dbReference type="SAM" id="Phobius"/>
    </source>
</evidence>
<dbReference type="Proteomes" id="UP000183209">
    <property type="component" value="Unassembled WGS sequence"/>
</dbReference>
<proteinExistence type="predicted"/>
<feature type="transmembrane region" description="Helical" evidence="1">
    <location>
        <begin position="122"/>
        <end position="145"/>
    </location>
</feature>
<gene>
    <name evidence="2" type="ORF">SAMN04487906_2961</name>
</gene>
<organism evidence="2 3">
    <name type="scientific">Zhouia amylolytica</name>
    <dbReference type="NCBI Taxonomy" id="376730"/>
    <lineage>
        <taxon>Bacteria</taxon>
        <taxon>Pseudomonadati</taxon>
        <taxon>Bacteroidota</taxon>
        <taxon>Flavobacteriia</taxon>
        <taxon>Flavobacteriales</taxon>
        <taxon>Flavobacteriaceae</taxon>
        <taxon>Zhouia</taxon>
    </lineage>
</organism>
<evidence type="ECO:0000313" key="3">
    <source>
        <dbReference type="Proteomes" id="UP000183209"/>
    </source>
</evidence>
<dbReference type="AlphaFoldDB" id="A0A1I6VBP1"/>
<keyword evidence="1" id="KW-0472">Membrane</keyword>
<dbReference type="EMBL" id="FPAG01000009">
    <property type="protein sequence ID" value="SFT11087.1"/>
    <property type="molecule type" value="Genomic_DNA"/>
</dbReference>
<dbReference type="OrthoDB" id="9909099at2"/>